<dbReference type="OrthoDB" id="9930498at2"/>
<dbReference type="RefSeq" id="WP_138210141.1">
    <property type="nucleotide sequence ID" value="NZ_CBCRUQ010000014.1"/>
</dbReference>
<sequence>MAKRDNVYMVLMTHCKVNLQCDTEKLQLRYGAVKGKEYGEWFINGENTGLQVTRLYEMLKEKYKNIRVIWKRQF</sequence>
<keyword evidence="2" id="KW-1185">Reference proteome</keyword>
<protein>
    <submittedName>
        <fullName evidence="1">Uncharacterized protein</fullName>
    </submittedName>
</protein>
<evidence type="ECO:0000313" key="1">
    <source>
        <dbReference type="EMBL" id="VTQ89859.1"/>
    </source>
</evidence>
<organism evidence="1 2">
    <name type="scientific">Hathewaya histolytica</name>
    <name type="common">Clostridium histolyticum</name>
    <dbReference type="NCBI Taxonomy" id="1498"/>
    <lineage>
        <taxon>Bacteria</taxon>
        <taxon>Bacillati</taxon>
        <taxon>Bacillota</taxon>
        <taxon>Clostridia</taxon>
        <taxon>Eubacteriales</taxon>
        <taxon>Clostridiaceae</taxon>
        <taxon>Hathewaya</taxon>
    </lineage>
</organism>
<dbReference type="Proteomes" id="UP000308489">
    <property type="component" value="Chromosome 1"/>
</dbReference>
<gene>
    <name evidence="1" type="ORF">NCTC503_01489</name>
</gene>
<reference evidence="1 2" key="1">
    <citation type="submission" date="2019-05" db="EMBL/GenBank/DDBJ databases">
        <authorList>
            <consortium name="Pathogen Informatics"/>
        </authorList>
    </citation>
    <scope>NUCLEOTIDE SEQUENCE [LARGE SCALE GENOMIC DNA]</scope>
    <source>
        <strain evidence="1 2">NCTC503</strain>
    </source>
</reference>
<accession>A0A4U9RDX2</accession>
<evidence type="ECO:0000313" key="2">
    <source>
        <dbReference type="Proteomes" id="UP000308489"/>
    </source>
</evidence>
<proteinExistence type="predicted"/>
<dbReference type="KEGG" id="hhw:NCTC503_01489"/>
<name>A0A4U9RDX2_HATHI</name>
<dbReference type="EMBL" id="LR590481">
    <property type="protein sequence ID" value="VTQ89859.1"/>
    <property type="molecule type" value="Genomic_DNA"/>
</dbReference>
<dbReference type="AlphaFoldDB" id="A0A4U9RDX2"/>